<accession>A0A1C6T4U6</accession>
<sequence>MDYRLVDRLPTVEEFVAVTTAVGWADAYDRAAIPASLAASLHGVVAVEGDRVIGIGRLVGDGVIYHYLQDLAVVPERQRRGVGGAILSRLEEWIAGRASSRTFVGLFAAGESVSLYRRFGYAVHDEMPGMFRVGPYRPAAAD</sequence>
<name>A0A1C6T4U6_9ACTN</name>
<gene>
    <name evidence="2" type="ORF">GA0070624_5669</name>
</gene>
<keyword evidence="2" id="KW-0808">Transferase</keyword>
<proteinExistence type="predicted"/>
<dbReference type="Gene3D" id="3.40.630.30">
    <property type="match status" value="1"/>
</dbReference>
<dbReference type="Pfam" id="PF13508">
    <property type="entry name" value="Acetyltransf_7"/>
    <property type="match status" value="1"/>
</dbReference>
<evidence type="ECO:0000313" key="3">
    <source>
        <dbReference type="Proteomes" id="UP000199413"/>
    </source>
</evidence>
<keyword evidence="3" id="KW-1185">Reference proteome</keyword>
<organism evidence="2 3">
    <name type="scientific">Micromonospora rhizosphaerae</name>
    <dbReference type="NCBI Taxonomy" id="568872"/>
    <lineage>
        <taxon>Bacteria</taxon>
        <taxon>Bacillati</taxon>
        <taxon>Actinomycetota</taxon>
        <taxon>Actinomycetes</taxon>
        <taxon>Micromonosporales</taxon>
        <taxon>Micromonosporaceae</taxon>
        <taxon>Micromonospora</taxon>
    </lineage>
</organism>
<dbReference type="InterPro" id="IPR016181">
    <property type="entry name" value="Acyl_CoA_acyltransferase"/>
</dbReference>
<evidence type="ECO:0000259" key="1">
    <source>
        <dbReference type="PROSITE" id="PS51186"/>
    </source>
</evidence>
<protein>
    <submittedName>
        <fullName evidence="2">Acetyltransferase (GNAT) domain-containing protein</fullName>
    </submittedName>
</protein>
<dbReference type="InterPro" id="IPR053144">
    <property type="entry name" value="Acetyltransferase_Butenolide"/>
</dbReference>
<dbReference type="PROSITE" id="PS51186">
    <property type="entry name" value="GNAT"/>
    <property type="match status" value="1"/>
</dbReference>
<dbReference type="CDD" id="cd04301">
    <property type="entry name" value="NAT_SF"/>
    <property type="match status" value="1"/>
</dbReference>
<dbReference type="InterPro" id="IPR000182">
    <property type="entry name" value="GNAT_dom"/>
</dbReference>
<dbReference type="PANTHER" id="PTHR43233:SF1">
    <property type="entry name" value="FAMILY N-ACETYLTRANSFERASE, PUTATIVE (AFU_ORTHOLOGUE AFUA_6G03350)-RELATED"/>
    <property type="match status" value="1"/>
</dbReference>
<evidence type="ECO:0000313" key="2">
    <source>
        <dbReference type="EMBL" id="SCL36846.1"/>
    </source>
</evidence>
<reference evidence="3" key="1">
    <citation type="submission" date="2016-06" db="EMBL/GenBank/DDBJ databases">
        <authorList>
            <person name="Varghese N."/>
            <person name="Submissions Spin"/>
        </authorList>
    </citation>
    <scope>NUCLEOTIDE SEQUENCE [LARGE SCALE GENOMIC DNA]</scope>
    <source>
        <strain evidence="3">DSM 45431</strain>
    </source>
</reference>
<dbReference type="PANTHER" id="PTHR43233">
    <property type="entry name" value="FAMILY N-ACETYLTRANSFERASE, PUTATIVE (AFU_ORTHOLOGUE AFUA_6G03350)-RELATED"/>
    <property type="match status" value="1"/>
</dbReference>
<dbReference type="AlphaFoldDB" id="A0A1C6T4U6"/>
<dbReference type="GO" id="GO:0016747">
    <property type="term" value="F:acyltransferase activity, transferring groups other than amino-acyl groups"/>
    <property type="evidence" value="ECO:0007669"/>
    <property type="project" value="InterPro"/>
</dbReference>
<feature type="domain" description="N-acetyltransferase" evidence="1">
    <location>
        <begin position="1"/>
        <end position="140"/>
    </location>
</feature>
<dbReference type="SUPFAM" id="SSF55729">
    <property type="entry name" value="Acyl-CoA N-acyltransferases (Nat)"/>
    <property type="match status" value="1"/>
</dbReference>
<dbReference type="RefSeq" id="WP_141715209.1">
    <property type="nucleotide sequence ID" value="NZ_FMHV01000002.1"/>
</dbReference>
<dbReference type="OrthoDB" id="3190820at2"/>
<dbReference type="Proteomes" id="UP000199413">
    <property type="component" value="Unassembled WGS sequence"/>
</dbReference>
<dbReference type="EMBL" id="FMHV01000002">
    <property type="protein sequence ID" value="SCL36846.1"/>
    <property type="molecule type" value="Genomic_DNA"/>
</dbReference>